<dbReference type="AlphaFoldDB" id="B8HQI9"/>
<dbReference type="STRING" id="395961.Cyan7425_1609"/>
<accession>B8HQI9</accession>
<dbReference type="eggNOG" id="COG1357">
    <property type="taxonomic scope" value="Bacteria"/>
</dbReference>
<dbReference type="InterPro" id="IPR044213">
    <property type="entry name" value="At2g44920-like"/>
</dbReference>
<dbReference type="Gene3D" id="2.160.20.80">
    <property type="entry name" value="E3 ubiquitin-protein ligase SopA"/>
    <property type="match status" value="1"/>
</dbReference>
<dbReference type="Pfam" id="PF00805">
    <property type="entry name" value="Pentapeptide"/>
    <property type="match status" value="1"/>
</dbReference>
<evidence type="ECO:0000313" key="1">
    <source>
        <dbReference type="EMBL" id="ACL43979.1"/>
    </source>
</evidence>
<dbReference type="EMBL" id="CP001344">
    <property type="protein sequence ID" value="ACL43979.1"/>
    <property type="molecule type" value="Genomic_DNA"/>
</dbReference>
<protein>
    <submittedName>
        <fullName evidence="1">Pentapeptide repeat protein</fullName>
    </submittedName>
</protein>
<organism evidence="1">
    <name type="scientific">Cyanothece sp. (strain PCC 7425 / ATCC 29141)</name>
    <dbReference type="NCBI Taxonomy" id="395961"/>
    <lineage>
        <taxon>Bacteria</taxon>
        <taxon>Bacillati</taxon>
        <taxon>Cyanobacteriota</taxon>
        <taxon>Cyanophyceae</taxon>
        <taxon>Gomontiellales</taxon>
        <taxon>Cyanothecaceae</taxon>
        <taxon>Cyanothece</taxon>
    </lineage>
</organism>
<dbReference type="SUPFAM" id="SSF141571">
    <property type="entry name" value="Pentapeptide repeat-like"/>
    <property type="match status" value="1"/>
</dbReference>
<gene>
    <name evidence="1" type="ordered locus">Cyan7425_1609</name>
</gene>
<dbReference type="OrthoDB" id="483710at2"/>
<dbReference type="InterPro" id="IPR001646">
    <property type="entry name" value="5peptide_repeat"/>
</dbReference>
<dbReference type="KEGG" id="cyn:Cyan7425_1609"/>
<sequence length="174" mass="18854">MKRILPASLPLQFQHLIALICLTCFCWFNLLSLPIAPGWAADYTKESLVGVDFSGKDLRDSEFTQANLSRSDFSQSDLRGVSFFAANLESANLSGADLRLTTLDNARLTHANLTNAILEGAFAFNARFQGATITGADFTDVDLRQDAQTILCQGASGTNPVTGRNTRETLGCDD</sequence>
<proteinExistence type="predicted"/>
<name>B8HQI9_CYAP4</name>
<dbReference type="HOGENOM" id="CLU_066336_3_1_3"/>
<reference evidence="1" key="1">
    <citation type="submission" date="2009-01" db="EMBL/GenBank/DDBJ databases">
        <title>Complete sequence of chromosome Cyanothece sp. PCC 7425.</title>
        <authorList>
            <consortium name="US DOE Joint Genome Institute"/>
            <person name="Lucas S."/>
            <person name="Copeland A."/>
            <person name="Lapidus A."/>
            <person name="Glavina del Rio T."/>
            <person name="Dalin E."/>
            <person name="Tice H."/>
            <person name="Bruce D."/>
            <person name="Goodwin L."/>
            <person name="Pitluck S."/>
            <person name="Sims D."/>
            <person name="Meineke L."/>
            <person name="Brettin T."/>
            <person name="Detter J.C."/>
            <person name="Han C."/>
            <person name="Larimer F."/>
            <person name="Land M."/>
            <person name="Hauser L."/>
            <person name="Kyrpides N."/>
            <person name="Ovchinnikova G."/>
            <person name="Liberton M."/>
            <person name="Stoeckel J."/>
            <person name="Banerjee A."/>
            <person name="Singh A."/>
            <person name="Page L."/>
            <person name="Sato H."/>
            <person name="Zhao L."/>
            <person name="Sherman L."/>
            <person name="Pakrasi H."/>
            <person name="Richardson P."/>
        </authorList>
    </citation>
    <scope>NUCLEOTIDE SEQUENCE</scope>
    <source>
        <strain evidence="1">PCC 7425</strain>
    </source>
</reference>
<dbReference type="PANTHER" id="PTHR47200:SF2">
    <property type="entry name" value="THYLAKOID LUMENAL 15 KDA PROTEIN 1, CHLOROPLASTIC"/>
    <property type="match status" value="1"/>
</dbReference>
<dbReference type="PANTHER" id="PTHR47200">
    <property type="entry name" value="THYLAKOID LUMENAL 15 KDA PROTEIN 1, CHLOROPLASTIC"/>
    <property type="match status" value="1"/>
</dbReference>